<dbReference type="SUPFAM" id="SSF55060">
    <property type="entry name" value="GHMP Kinase, C-terminal domain"/>
    <property type="match status" value="1"/>
</dbReference>
<gene>
    <name evidence="13" type="ORF">UFOPK2958_00614</name>
</gene>
<dbReference type="InterPro" id="IPR006203">
    <property type="entry name" value="GHMP_knse_ATP-bd_CS"/>
</dbReference>
<name>A0A6J6WG15_9ZZZZ</name>
<dbReference type="Gene3D" id="3.30.230.10">
    <property type="match status" value="1"/>
</dbReference>
<evidence type="ECO:0000256" key="9">
    <source>
        <dbReference type="ARBA" id="ARBA00022777"/>
    </source>
</evidence>
<evidence type="ECO:0000256" key="10">
    <source>
        <dbReference type="ARBA" id="ARBA00022840"/>
    </source>
</evidence>
<dbReference type="AlphaFoldDB" id="A0A6J6WG15"/>
<evidence type="ECO:0000256" key="6">
    <source>
        <dbReference type="ARBA" id="ARBA00022679"/>
    </source>
</evidence>
<keyword evidence="9" id="KW-0418">Kinase</keyword>
<dbReference type="InterPro" id="IPR020568">
    <property type="entry name" value="Ribosomal_Su5_D2-typ_SF"/>
</dbReference>
<keyword evidence="6" id="KW-0808">Transferase</keyword>
<dbReference type="InterPro" id="IPR014721">
    <property type="entry name" value="Ribsml_uS5_D2-typ_fold_subgr"/>
</dbReference>
<dbReference type="SUPFAM" id="SSF54211">
    <property type="entry name" value="Ribosomal protein S5 domain 2-like"/>
    <property type="match status" value="1"/>
</dbReference>
<evidence type="ECO:0000256" key="7">
    <source>
        <dbReference type="ARBA" id="ARBA00022697"/>
    </source>
</evidence>
<dbReference type="GO" id="GO:0009088">
    <property type="term" value="P:threonine biosynthetic process"/>
    <property type="evidence" value="ECO:0007669"/>
    <property type="project" value="UniProtKB-UniPathway"/>
</dbReference>
<accession>A0A6J6WG15</accession>
<dbReference type="InterPro" id="IPR006204">
    <property type="entry name" value="GHMP_kinase_N_dom"/>
</dbReference>
<evidence type="ECO:0000256" key="8">
    <source>
        <dbReference type="ARBA" id="ARBA00022741"/>
    </source>
</evidence>
<feature type="domain" description="GHMP kinase C-terminal" evidence="12">
    <location>
        <begin position="199"/>
        <end position="259"/>
    </location>
</feature>
<sequence>MRVRVPASSANLGPGFDALAIALDIPIEVSVEMADQLSLSAEGFGSELTDPTKHLGVAIATEILGHQNFALHIKSSIPLARGLGSSAALAVAVAKAAGSQNPLAVGTRIDGHAENAAASLLGGFVTASVEDEEIFVASLPLDPALRFVVVIPERELATADARRVLPTTVSYHDAAFNLSRVALLTAGLADHTLLQATAMDDRLHQPFRMGLLPFAADVLRATREAGGLASCWSGAGSTMLAVATGSTASAVAEAARNVLNQHSEPGTVQIVEADRRGLQVL</sequence>
<dbReference type="EMBL" id="CAFAAB010000055">
    <property type="protein sequence ID" value="CAB4782143.1"/>
    <property type="molecule type" value="Genomic_DNA"/>
</dbReference>
<evidence type="ECO:0000256" key="4">
    <source>
        <dbReference type="ARBA" id="ARBA00017858"/>
    </source>
</evidence>
<dbReference type="GO" id="GO:0005524">
    <property type="term" value="F:ATP binding"/>
    <property type="evidence" value="ECO:0007669"/>
    <property type="project" value="UniProtKB-KW"/>
</dbReference>
<dbReference type="Pfam" id="PF08544">
    <property type="entry name" value="GHMP_kinases_C"/>
    <property type="match status" value="1"/>
</dbReference>
<comment type="pathway">
    <text evidence="1">Amino-acid biosynthesis; L-threonine biosynthesis; L-threonine from L-aspartate: step 4/5.</text>
</comment>
<proteinExistence type="inferred from homology"/>
<comment type="similarity">
    <text evidence="2">Belongs to the GHMP kinase family. Homoserine kinase subfamily.</text>
</comment>
<dbReference type="InterPro" id="IPR013750">
    <property type="entry name" value="GHMP_kinase_C_dom"/>
</dbReference>
<evidence type="ECO:0000313" key="13">
    <source>
        <dbReference type="EMBL" id="CAB4782143.1"/>
    </source>
</evidence>
<protein>
    <recommendedName>
        <fullName evidence="4">Homoserine kinase</fullName>
        <ecNumber evidence="3">2.7.1.39</ecNumber>
    </recommendedName>
</protein>
<evidence type="ECO:0000259" key="11">
    <source>
        <dbReference type="Pfam" id="PF00288"/>
    </source>
</evidence>
<evidence type="ECO:0000256" key="3">
    <source>
        <dbReference type="ARBA" id="ARBA00012078"/>
    </source>
</evidence>
<keyword evidence="5" id="KW-0028">Amino-acid biosynthesis</keyword>
<evidence type="ECO:0000256" key="2">
    <source>
        <dbReference type="ARBA" id="ARBA00007370"/>
    </source>
</evidence>
<dbReference type="Gene3D" id="3.30.70.890">
    <property type="entry name" value="GHMP kinase, C-terminal domain"/>
    <property type="match status" value="1"/>
</dbReference>
<dbReference type="GO" id="GO:0004413">
    <property type="term" value="F:homoserine kinase activity"/>
    <property type="evidence" value="ECO:0007669"/>
    <property type="project" value="UniProtKB-EC"/>
</dbReference>
<feature type="domain" description="GHMP kinase N-terminal" evidence="11">
    <location>
        <begin position="64"/>
        <end position="99"/>
    </location>
</feature>
<dbReference type="Pfam" id="PF00288">
    <property type="entry name" value="GHMP_kinases_N"/>
    <property type="match status" value="1"/>
</dbReference>
<keyword evidence="8" id="KW-0547">Nucleotide-binding</keyword>
<evidence type="ECO:0000256" key="1">
    <source>
        <dbReference type="ARBA" id="ARBA00005015"/>
    </source>
</evidence>
<dbReference type="PANTHER" id="PTHR20861">
    <property type="entry name" value="HOMOSERINE/4-DIPHOSPHOCYTIDYL-2-C-METHYL-D-ERYTHRITOL KINASE"/>
    <property type="match status" value="1"/>
</dbReference>
<dbReference type="HAMAP" id="MF_00384">
    <property type="entry name" value="Homoser_kinase"/>
    <property type="match status" value="1"/>
</dbReference>
<dbReference type="InterPro" id="IPR036554">
    <property type="entry name" value="GHMP_kinase_C_sf"/>
</dbReference>
<evidence type="ECO:0000259" key="12">
    <source>
        <dbReference type="Pfam" id="PF08544"/>
    </source>
</evidence>
<dbReference type="EC" id="2.7.1.39" evidence="3"/>
<dbReference type="PRINTS" id="PR00958">
    <property type="entry name" value="HOMSERKINASE"/>
</dbReference>
<evidence type="ECO:0000256" key="5">
    <source>
        <dbReference type="ARBA" id="ARBA00022605"/>
    </source>
</evidence>
<dbReference type="PIRSF" id="PIRSF000676">
    <property type="entry name" value="Homoser_kin"/>
    <property type="match status" value="1"/>
</dbReference>
<dbReference type="PANTHER" id="PTHR20861:SF1">
    <property type="entry name" value="HOMOSERINE KINASE"/>
    <property type="match status" value="1"/>
</dbReference>
<organism evidence="13">
    <name type="scientific">freshwater metagenome</name>
    <dbReference type="NCBI Taxonomy" id="449393"/>
    <lineage>
        <taxon>unclassified sequences</taxon>
        <taxon>metagenomes</taxon>
        <taxon>ecological metagenomes</taxon>
    </lineage>
</organism>
<dbReference type="PROSITE" id="PS00627">
    <property type="entry name" value="GHMP_KINASES_ATP"/>
    <property type="match status" value="1"/>
</dbReference>
<reference evidence="13" key="1">
    <citation type="submission" date="2020-05" db="EMBL/GenBank/DDBJ databases">
        <authorList>
            <person name="Chiriac C."/>
            <person name="Salcher M."/>
            <person name="Ghai R."/>
            <person name="Kavagutti S V."/>
        </authorList>
    </citation>
    <scope>NUCLEOTIDE SEQUENCE</scope>
</reference>
<dbReference type="NCBIfam" id="TIGR00191">
    <property type="entry name" value="thrB"/>
    <property type="match status" value="1"/>
</dbReference>
<keyword evidence="10" id="KW-0067">ATP-binding</keyword>
<keyword evidence="7" id="KW-0791">Threonine biosynthesis</keyword>
<dbReference type="InterPro" id="IPR000870">
    <property type="entry name" value="Homoserine_kinase"/>
</dbReference>
<dbReference type="UniPathway" id="UPA00050">
    <property type="reaction ID" value="UER00064"/>
</dbReference>